<evidence type="ECO:0000313" key="3">
    <source>
        <dbReference type="Proteomes" id="UP001597173"/>
    </source>
</evidence>
<name>A0ABW3YRE5_MYCRA</name>
<sequence length="42" mass="4535">MPLQPDAAADLALVAGNAGDRVFHCHAIEHQKTEMTGYVRVT</sequence>
<dbReference type="EMBL" id="JBHTNF010000001">
    <property type="protein sequence ID" value="MFD1327168.1"/>
    <property type="molecule type" value="Genomic_DNA"/>
</dbReference>
<dbReference type="InterPro" id="IPR011706">
    <property type="entry name" value="Cu-oxidase_C"/>
</dbReference>
<reference evidence="3" key="1">
    <citation type="journal article" date="2019" name="Int. J. Syst. Evol. Microbiol.">
        <title>The Global Catalogue of Microorganisms (GCM) 10K type strain sequencing project: providing services to taxonomists for standard genome sequencing and annotation.</title>
        <authorList>
            <consortium name="The Broad Institute Genomics Platform"/>
            <consortium name="The Broad Institute Genome Sequencing Center for Infectious Disease"/>
            <person name="Wu L."/>
            <person name="Ma J."/>
        </authorList>
    </citation>
    <scope>NUCLEOTIDE SEQUENCE [LARGE SCALE GENOMIC DNA]</scope>
    <source>
        <strain evidence="3">CCUG 55609</strain>
    </source>
</reference>
<dbReference type="RefSeq" id="WP_374837435.1">
    <property type="nucleotide sequence ID" value="NZ_JBHEEW010000004.1"/>
</dbReference>
<comment type="caution">
    <text evidence="2">The sequence shown here is derived from an EMBL/GenBank/DDBJ whole genome shotgun (WGS) entry which is preliminary data.</text>
</comment>
<keyword evidence="3" id="KW-1185">Reference proteome</keyword>
<dbReference type="Proteomes" id="UP001597173">
    <property type="component" value="Unassembled WGS sequence"/>
</dbReference>
<evidence type="ECO:0000259" key="1">
    <source>
        <dbReference type="Pfam" id="PF07731"/>
    </source>
</evidence>
<dbReference type="InterPro" id="IPR008972">
    <property type="entry name" value="Cupredoxin"/>
</dbReference>
<gene>
    <name evidence="2" type="ORF">ACFQ33_04595</name>
</gene>
<accession>A0ABW3YRE5</accession>
<organism evidence="2 3">
    <name type="scientific">Mycoplana ramosa</name>
    <name type="common">Mycoplana bullata</name>
    <dbReference type="NCBI Taxonomy" id="40837"/>
    <lineage>
        <taxon>Bacteria</taxon>
        <taxon>Pseudomonadati</taxon>
        <taxon>Pseudomonadota</taxon>
        <taxon>Alphaproteobacteria</taxon>
        <taxon>Hyphomicrobiales</taxon>
        <taxon>Rhizobiaceae</taxon>
        <taxon>Mycoplana</taxon>
    </lineage>
</organism>
<proteinExistence type="predicted"/>
<feature type="domain" description="Plastocyanin-like" evidence="1">
    <location>
        <begin position="3"/>
        <end position="41"/>
    </location>
</feature>
<dbReference type="Pfam" id="PF07731">
    <property type="entry name" value="Cu-oxidase_2"/>
    <property type="match status" value="1"/>
</dbReference>
<dbReference type="Gene3D" id="2.60.40.420">
    <property type="entry name" value="Cupredoxins - blue copper proteins"/>
    <property type="match status" value="1"/>
</dbReference>
<protein>
    <submittedName>
        <fullName evidence="2">Multicopper oxidase domain-containing protein</fullName>
    </submittedName>
</protein>
<dbReference type="SUPFAM" id="SSF49503">
    <property type="entry name" value="Cupredoxins"/>
    <property type="match status" value="1"/>
</dbReference>
<evidence type="ECO:0000313" key="2">
    <source>
        <dbReference type="EMBL" id="MFD1327168.1"/>
    </source>
</evidence>